<feature type="domain" description="Ig-like" evidence="1">
    <location>
        <begin position="1"/>
        <end position="65"/>
    </location>
</feature>
<evidence type="ECO:0000259" key="1">
    <source>
        <dbReference type="PROSITE" id="PS50835"/>
    </source>
</evidence>
<sequence>GKPPQYTFLPWIHTVGQTEIRRLDGVNTLNNSTITLSNISIQDTGNYTCTVDNGVPGLDRQVRQTGYKDVDVQ</sequence>
<keyword evidence="3" id="KW-1185">Reference proteome</keyword>
<evidence type="ECO:0000313" key="2">
    <source>
        <dbReference type="EMBL" id="KAL3887466.1"/>
    </source>
</evidence>
<evidence type="ECO:0000313" key="3">
    <source>
        <dbReference type="Proteomes" id="UP001634394"/>
    </source>
</evidence>
<dbReference type="InterPro" id="IPR036179">
    <property type="entry name" value="Ig-like_dom_sf"/>
</dbReference>
<dbReference type="Pfam" id="PF00047">
    <property type="entry name" value="ig"/>
    <property type="match status" value="1"/>
</dbReference>
<accession>A0ABD3XMP3</accession>
<protein>
    <recommendedName>
        <fullName evidence="1">Ig-like domain-containing protein</fullName>
    </recommendedName>
</protein>
<dbReference type="Proteomes" id="UP001634394">
    <property type="component" value="Unassembled WGS sequence"/>
</dbReference>
<dbReference type="CDD" id="cd00096">
    <property type="entry name" value="Ig"/>
    <property type="match status" value="1"/>
</dbReference>
<organism evidence="2 3">
    <name type="scientific">Sinanodonta woodiana</name>
    <name type="common">Chinese pond mussel</name>
    <name type="synonym">Anodonta woodiana</name>
    <dbReference type="NCBI Taxonomy" id="1069815"/>
    <lineage>
        <taxon>Eukaryota</taxon>
        <taxon>Metazoa</taxon>
        <taxon>Spiralia</taxon>
        <taxon>Lophotrochozoa</taxon>
        <taxon>Mollusca</taxon>
        <taxon>Bivalvia</taxon>
        <taxon>Autobranchia</taxon>
        <taxon>Heteroconchia</taxon>
        <taxon>Palaeoheterodonta</taxon>
        <taxon>Unionida</taxon>
        <taxon>Unionoidea</taxon>
        <taxon>Unionidae</taxon>
        <taxon>Unioninae</taxon>
        <taxon>Sinanodonta</taxon>
    </lineage>
</organism>
<dbReference type="EMBL" id="JBJQND010000002">
    <property type="protein sequence ID" value="KAL3887466.1"/>
    <property type="molecule type" value="Genomic_DNA"/>
</dbReference>
<dbReference type="InterPro" id="IPR013783">
    <property type="entry name" value="Ig-like_fold"/>
</dbReference>
<dbReference type="InterPro" id="IPR013151">
    <property type="entry name" value="Immunoglobulin_dom"/>
</dbReference>
<proteinExistence type="predicted"/>
<reference evidence="2 3" key="1">
    <citation type="submission" date="2024-11" db="EMBL/GenBank/DDBJ databases">
        <title>Chromosome-level genome assembly of the freshwater bivalve Anodonta woodiana.</title>
        <authorList>
            <person name="Chen X."/>
        </authorList>
    </citation>
    <scope>NUCLEOTIDE SEQUENCE [LARGE SCALE GENOMIC DNA]</scope>
    <source>
        <strain evidence="2">MN2024</strain>
        <tissue evidence="2">Gills</tissue>
    </source>
</reference>
<dbReference type="SUPFAM" id="SSF48726">
    <property type="entry name" value="Immunoglobulin"/>
    <property type="match status" value="1"/>
</dbReference>
<dbReference type="PROSITE" id="PS50835">
    <property type="entry name" value="IG_LIKE"/>
    <property type="match status" value="1"/>
</dbReference>
<dbReference type="AlphaFoldDB" id="A0ABD3XMP3"/>
<dbReference type="Gene3D" id="2.60.40.10">
    <property type="entry name" value="Immunoglobulins"/>
    <property type="match status" value="1"/>
</dbReference>
<feature type="non-terminal residue" evidence="2">
    <location>
        <position position="73"/>
    </location>
</feature>
<dbReference type="InterPro" id="IPR007110">
    <property type="entry name" value="Ig-like_dom"/>
</dbReference>
<comment type="caution">
    <text evidence="2">The sequence shown here is derived from an EMBL/GenBank/DDBJ whole genome shotgun (WGS) entry which is preliminary data.</text>
</comment>
<name>A0ABD3XMP3_SINWO</name>
<gene>
    <name evidence="2" type="ORF">ACJMK2_027407</name>
</gene>
<feature type="non-terminal residue" evidence="2">
    <location>
        <position position="1"/>
    </location>
</feature>